<dbReference type="Gene3D" id="3.40.50.720">
    <property type="entry name" value="NAD(P)-binding Rossmann-like Domain"/>
    <property type="match status" value="1"/>
</dbReference>
<keyword evidence="2" id="KW-1185">Reference proteome</keyword>
<dbReference type="InterPro" id="IPR014843">
    <property type="entry name" value="Him1/Fmp52"/>
</dbReference>
<accession>A0A1G4IS27</accession>
<dbReference type="InterPro" id="IPR036291">
    <property type="entry name" value="NAD(P)-bd_dom_sf"/>
</dbReference>
<dbReference type="Pfam" id="PF08732">
    <property type="entry name" value="HIM1"/>
    <property type="match status" value="1"/>
</dbReference>
<dbReference type="EMBL" id="LT598456">
    <property type="protein sequence ID" value="SCU79667.1"/>
    <property type="molecule type" value="Genomic_DNA"/>
</dbReference>
<evidence type="ECO:0000313" key="1">
    <source>
        <dbReference type="EMBL" id="SCU79667.1"/>
    </source>
</evidence>
<dbReference type="SUPFAM" id="SSF51735">
    <property type="entry name" value="NAD(P)-binding Rossmann-fold domains"/>
    <property type="match status" value="1"/>
</dbReference>
<reference evidence="2" key="1">
    <citation type="submission" date="2016-03" db="EMBL/GenBank/DDBJ databases">
        <authorList>
            <person name="Devillers H."/>
        </authorList>
    </citation>
    <scope>NUCLEOTIDE SEQUENCE [LARGE SCALE GENOMIC DNA]</scope>
</reference>
<organism evidence="1 2">
    <name type="scientific">Lachancea dasiensis</name>
    <dbReference type="NCBI Taxonomy" id="1072105"/>
    <lineage>
        <taxon>Eukaryota</taxon>
        <taxon>Fungi</taxon>
        <taxon>Dikarya</taxon>
        <taxon>Ascomycota</taxon>
        <taxon>Saccharomycotina</taxon>
        <taxon>Saccharomycetes</taxon>
        <taxon>Saccharomycetales</taxon>
        <taxon>Saccharomycetaceae</taxon>
        <taxon>Lachancea</taxon>
    </lineage>
</organism>
<dbReference type="STRING" id="1266660.A0A1G4IS27"/>
<gene>
    <name evidence="1" type="ORF">LADA_0B02366G</name>
</gene>
<dbReference type="AlphaFoldDB" id="A0A1G4IS27"/>
<evidence type="ECO:0000313" key="2">
    <source>
        <dbReference type="Proteomes" id="UP000190274"/>
    </source>
</evidence>
<name>A0A1G4IS27_9SACH</name>
<proteinExistence type="predicted"/>
<dbReference type="Proteomes" id="UP000190274">
    <property type="component" value="Chromosome B"/>
</dbReference>
<sequence>MTEVLGDKSAKKNFVKSRLRERTGSIFKNRQESNMAPRGISHDQILISPGPPSLVQIAKNLEGDILSVSKHSTVDNIVILGSTGLTGGLIVTQLTRPWVYLNSTNDLQRKLNNLYPNSDLFEKHHLFLKKSRSPLCNGLTRKKVIQVVKNLFCFVRKPLAMEDAESADDLDSSWEHKLVYKGSNLVCTKQNIFYDKPTLTEGTLKIPDTLQKIPGSVELQIQQYTYRLVYDNSTDVHGESCRHTLTIDLKINVICLLEKESLKWPSLLKTLFGPQPTAVSVASKRLEKTTAWNFPPLDQVETLISALGSTSFQQRKTNVSRRAVDYDMNIKMIEAFCGKKTPGVEKKAVVITSFNNVVLSSTCDYFRTKLTLEQDLATRMPGLDKLILLRPGPLVGYHTQYSTGSPSQRYVKPAFVPTSLFNIYCFKRKCWQHQVRFVKDLMKYGLKVKVSEACARMSYGHSCSPLLGYAVPAYKVAFVAAIRAIHLEDGACFVELIRSDQIDKMA</sequence>
<protein>
    <submittedName>
        <fullName evidence="1">LADA_0B02366g1_1</fullName>
    </submittedName>
</protein>
<dbReference type="OrthoDB" id="4067292at2759"/>